<sequence>MSVKVNIGGFLQPLNTLAQLFKIRALGSGVLQRADIGERVVEDQRVIEVFTWYNYVYYLFRGM</sequence>
<keyword evidence="1" id="KW-0614">Plasmid</keyword>
<evidence type="ECO:0000313" key="1">
    <source>
        <dbReference type="EMBL" id="QKG94349.1"/>
    </source>
</evidence>
<protein>
    <submittedName>
        <fullName evidence="1">Uncharacterized protein</fullName>
    </submittedName>
</protein>
<gene>
    <name evidence="1" type="ORF">HPS36_15850</name>
</gene>
<reference evidence="1 2" key="1">
    <citation type="submission" date="2020-05" db="EMBL/GenBank/DDBJ databases">
        <title>Halorubrum RHB-C sp.nov., an extremely halophilic archaeon isolated from solar salt farm.</title>
        <authorList>
            <person name="Ho H."/>
            <person name="Danganan R.E."/>
            <person name="Dedeles G.R."/>
            <person name="Kim S.-G."/>
        </authorList>
    </citation>
    <scope>NUCLEOTIDE SEQUENCE [LARGE SCALE GENOMIC DNA]</scope>
    <source>
        <strain evidence="1 2">RHB-C</strain>
        <plasmid evidence="2">phar01</plasmid>
    </source>
</reference>
<dbReference type="Proteomes" id="UP000505020">
    <property type="component" value="Plasmid pHAR01"/>
</dbReference>
<dbReference type="GeneID" id="55596506"/>
<dbReference type="KEGG" id="hsai:HPS36_15850"/>
<organism evidence="1 2">
    <name type="scientific">Halorubrum salinarum</name>
    <dbReference type="NCBI Taxonomy" id="2739057"/>
    <lineage>
        <taxon>Archaea</taxon>
        <taxon>Methanobacteriati</taxon>
        <taxon>Methanobacteriota</taxon>
        <taxon>Stenosarchaea group</taxon>
        <taxon>Halobacteria</taxon>
        <taxon>Halobacteriales</taxon>
        <taxon>Haloferacaceae</taxon>
        <taxon>Halorubrum</taxon>
    </lineage>
</organism>
<accession>A0A7D3XWH9</accession>
<dbReference type="AlphaFoldDB" id="A0A7D3XWH9"/>
<keyword evidence="2" id="KW-1185">Reference proteome</keyword>
<geneLocation type="plasmid" evidence="2">
    <name>phar01</name>
</geneLocation>
<evidence type="ECO:0000313" key="2">
    <source>
        <dbReference type="Proteomes" id="UP000505020"/>
    </source>
</evidence>
<dbReference type="RefSeq" id="WP_173230933.1">
    <property type="nucleotide sequence ID" value="NZ_CP053942.1"/>
</dbReference>
<proteinExistence type="predicted"/>
<name>A0A7D3XWH9_9EURY</name>
<dbReference type="EMBL" id="CP053942">
    <property type="protein sequence ID" value="QKG94349.1"/>
    <property type="molecule type" value="Genomic_DNA"/>
</dbReference>